<evidence type="ECO:0000259" key="2">
    <source>
        <dbReference type="PROSITE" id="PS50828"/>
    </source>
</evidence>
<evidence type="ECO:0000313" key="5">
    <source>
        <dbReference type="Proteomes" id="UP000197019"/>
    </source>
</evidence>
<dbReference type="Gene3D" id="3.30.1370.110">
    <property type="match status" value="1"/>
</dbReference>
<dbReference type="KEGG" id="mpsy:CEK71_16750"/>
<reference evidence="4 6" key="2">
    <citation type="submission" date="2017-11" db="EMBL/GenBank/DDBJ databases">
        <title>Draft Genome Sequence of Methylobacter psychrotolerans Sph1T, an Obligate Methanotroph from Low-Temperature Environments.</title>
        <authorList>
            <person name="Oshkin I.Y."/>
            <person name="Miroshnikov K."/>
            <person name="Belova S.E."/>
            <person name="Korzhenkov A."/>
            <person name="Toshchakov S.V."/>
            <person name="Dedysh S.N."/>
        </authorList>
    </citation>
    <scope>NUCLEOTIDE SEQUENCE [LARGE SCALE GENOMIC DNA]</scope>
    <source>
        <strain evidence="4 6">Sph1</strain>
    </source>
</reference>
<dbReference type="SMART" id="SM00463">
    <property type="entry name" value="SMR"/>
    <property type="match status" value="1"/>
</dbReference>
<dbReference type="InterPro" id="IPR036063">
    <property type="entry name" value="Smr_dom_sf"/>
</dbReference>
<evidence type="ECO:0000256" key="1">
    <source>
        <dbReference type="SAM" id="MobiDB-lite"/>
    </source>
</evidence>
<name>A0A1Z4C215_9GAMM</name>
<reference evidence="3 5" key="1">
    <citation type="submission" date="2017-06" db="EMBL/GenBank/DDBJ databases">
        <title>Genome Sequencing of the methanotroph Methylovulum psychrotolerants str. HV10-M2 isolated from a high-altitude environment.</title>
        <authorList>
            <person name="Mateos-Rivera A."/>
        </authorList>
    </citation>
    <scope>NUCLEOTIDE SEQUENCE [LARGE SCALE GENOMIC DNA]</scope>
    <source>
        <strain evidence="3 5">HV10_M2</strain>
    </source>
</reference>
<dbReference type="Proteomes" id="UP000197019">
    <property type="component" value="Chromosome"/>
</dbReference>
<feature type="domain" description="Smr" evidence="2">
    <location>
        <begin position="90"/>
        <end position="171"/>
    </location>
</feature>
<proteinExistence type="predicted"/>
<keyword evidence="5" id="KW-1185">Reference proteome</keyword>
<evidence type="ECO:0000313" key="4">
    <source>
        <dbReference type="EMBL" id="POZ53115.1"/>
    </source>
</evidence>
<evidence type="ECO:0000313" key="6">
    <source>
        <dbReference type="Proteomes" id="UP000237423"/>
    </source>
</evidence>
<dbReference type="EMBL" id="PGFZ01000001">
    <property type="protein sequence ID" value="POZ53115.1"/>
    <property type="molecule type" value="Genomic_DNA"/>
</dbReference>
<dbReference type="Proteomes" id="UP000237423">
    <property type="component" value="Unassembled WGS sequence"/>
</dbReference>
<feature type="region of interest" description="Disordered" evidence="1">
    <location>
        <begin position="25"/>
        <end position="46"/>
    </location>
</feature>
<evidence type="ECO:0000313" key="3">
    <source>
        <dbReference type="EMBL" id="ASF47577.1"/>
    </source>
</evidence>
<dbReference type="PANTHER" id="PTHR35562:SF2">
    <property type="entry name" value="DNA ENDONUCLEASE SMRA-RELATED"/>
    <property type="match status" value="1"/>
</dbReference>
<dbReference type="AlphaFoldDB" id="A0A1Z4C215"/>
<dbReference type="PANTHER" id="PTHR35562">
    <property type="entry name" value="DNA ENDONUCLEASE SMRA-RELATED"/>
    <property type="match status" value="1"/>
</dbReference>
<gene>
    <name evidence="4" type="ORF">AADEFJLK_00127</name>
    <name evidence="3" type="ORF">CEK71_16750</name>
</gene>
<dbReference type="EMBL" id="CP022129">
    <property type="protein sequence ID" value="ASF47577.1"/>
    <property type="molecule type" value="Genomic_DNA"/>
</dbReference>
<dbReference type="OrthoDB" id="9808881at2"/>
<dbReference type="RefSeq" id="WP_088620449.1">
    <property type="nucleotide sequence ID" value="NZ_CP022129.1"/>
</dbReference>
<dbReference type="PROSITE" id="PS50828">
    <property type="entry name" value="SMR"/>
    <property type="match status" value="1"/>
</dbReference>
<sequence length="173" mass="18942">MTKKILSTEDSDLFREAVGKVSPLKNDKVHGLGAPRPKPFPKPRPPVHEVADEVLALVGTEDDISYVSGRVAKNSLAKLRQGYFAPQAELDLHGLNSAAAHRELLGFLADAVRARYRCVHIVHGKGYRSQENYPILKNKINLWLRQHPDVLAFCSAPPKDGGAGAVYVLLAMA</sequence>
<dbReference type="InterPro" id="IPR002625">
    <property type="entry name" value="Smr_dom"/>
</dbReference>
<protein>
    <submittedName>
        <fullName evidence="3">DNA mismatch repair protein MutS</fullName>
    </submittedName>
</protein>
<dbReference type="SUPFAM" id="SSF160443">
    <property type="entry name" value="SMR domain-like"/>
    <property type="match status" value="1"/>
</dbReference>
<accession>A0A1Z4C215</accession>
<dbReference type="Pfam" id="PF01713">
    <property type="entry name" value="Smr"/>
    <property type="match status" value="1"/>
</dbReference>
<organism evidence="3 5">
    <name type="scientific">Methylovulum psychrotolerans</name>
    <dbReference type="NCBI Taxonomy" id="1704499"/>
    <lineage>
        <taxon>Bacteria</taxon>
        <taxon>Pseudomonadati</taxon>
        <taxon>Pseudomonadota</taxon>
        <taxon>Gammaproteobacteria</taxon>
        <taxon>Methylococcales</taxon>
        <taxon>Methylococcaceae</taxon>
        <taxon>Methylovulum</taxon>
    </lineage>
</organism>